<evidence type="ECO:0000313" key="8">
    <source>
        <dbReference type="EMBL" id="PXW96274.1"/>
    </source>
</evidence>
<evidence type="ECO:0000256" key="5">
    <source>
        <dbReference type="SAM" id="MobiDB-lite"/>
    </source>
</evidence>
<comment type="subcellular location">
    <subcellularLocation>
        <location evidence="1">Membrane</location>
        <topology evidence="1">Single-pass membrane protein</topology>
    </subcellularLocation>
</comment>
<keyword evidence="3 6" id="KW-1133">Transmembrane helix</keyword>
<dbReference type="EMBL" id="QJJS01000007">
    <property type="protein sequence ID" value="PXW96274.1"/>
    <property type="molecule type" value="Genomic_DNA"/>
</dbReference>
<evidence type="ECO:0000256" key="1">
    <source>
        <dbReference type="ARBA" id="ARBA00004167"/>
    </source>
</evidence>
<evidence type="ECO:0000256" key="2">
    <source>
        <dbReference type="ARBA" id="ARBA00022692"/>
    </source>
</evidence>
<dbReference type="GO" id="GO:0009306">
    <property type="term" value="P:protein secretion"/>
    <property type="evidence" value="ECO:0007669"/>
    <property type="project" value="InterPro"/>
</dbReference>
<evidence type="ECO:0000256" key="3">
    <source>
        <dbReference type="ARBA" id="ARBA00022989"/>
    </source>
</evidence>
<dbReference type="OrthoDB" id="5288149at2"/>
<feature type="domain" description="Translocation and assembly module TamB C-terminal" evidence="7">
    <location>
        <begin position="1121"/>
        <end position="1464"/>
    </location>
</feature>
<protein>
    <submittedName>
        <fullName evidence="8">Translocation and assembly module TamB</fullName>
    </submittedName>
</protein>
<dbReference type="Proteomes" id="UP000247811">
    <property type="component" value="Unassembled WGS sequence"/>
</dbReference>
<dbReference type="Pfam" id="PF04357">
    <property type="entry name" value="TamB"/>
    <property type="match status" value="1"/>
</dbReference>
<evidence type="ECO:0000259" key="7">
    <source>
        <dbReference type="Pfam" id="PF04357"/>
    </source>
</evidence>
<keyword evidence="2 6" id="KW-0812">Transmembrane</keyword>
<sequence length="1472" mass="156252">MTPDDTNPPAPAPTAADGPRPRRRRWPWALAVVGLLGAALGGLASLPFSATGSRWLLEQVPGLAVTAPRGALAGDFQAARLSYRLGPGRTLLIDDLAWQGWQRVPGGLRLATLKAGRIDLQGSAPPDDRPTVLPTRLQLPFGLEVQQLQVGQLVVDAIRDRPVEALQARVALRGGDAATHELQLQHLAWDRLDLAGRASIGAAAPLNLAARLQLGTRRDPGAPADAAAPALPADTSLQLQADGPLARFQLQADLQASGQSLQARAEVQPAQPLPVSALQARLKDLDLAPLATGLPQTALSGLVDLRLQPGAGTAPGSAPLRIDLQLDNPAAGPWEAQRLPVRRLHVSASSRADHPQAGELGTLLAELGSTRQPAGTLRGSGQWRFDGGQPQTARLELQLEQIQPMNLSAAAPSMRISGPLSLALRRTAPPVATGAAASSPADRPALLPAGLSLTLDGDLQGQLLSAAGLPPAARQAVRVQLDTTLEGQRIEVRRFIAEAGAARAQARGDLSLEATGDTARWQLRGDAGLTRFDPAPWWPAAAAWGASRLDGRLEADLKLPARSAAAPAPAARTTAADTAPIERLLASLGGLTGQARLLLSPSMLAGVPVQGDLQIRRSGTQTAPQALLQFEADGSRLDAEVQLDRDGTRDRGHLSLQSPALERLAPWWRLVGADLRASGDLQGRLDWQGRWPQLRSTGRLDSQRVLLQGPAGAATAPVKNAAGGPAAPALTTLASLQALQAQWDLGSADDAPWSLELRASQLTQGANRLQDVQGQLTGTLGQHRLELRSGLDRAAATPPPAGTLPMRPLQARLQVDGGLQRSARAWRWNGRLQQLLVQESAPARPATGVALAPLAAASPRHLELADVPLQISGQRDADGHASLEAQVGPGVLNLSLARLQLQQLRWRSEQTGSEAARQSLRVLAQLEPLAVAPLLARWQPDFGWGGDLLVGGRIDIDATPEQMRAAVELRRERGDLVVLDSGRPLQVLGLSELQLGLTVQDGLWRLSQRIAGQRLGSVTGDQSLRTRAGAWAPPADAALQGQLRLQVAELGNWGRWLPAGWRLTGQLAGQADVAGTLGAPALGGELNGQQIAVRNPLQGVDWRDARLKVVMQGETARLEQFQVRGGDGQLVASGDLLLGASPSARLDVRAERFAALQRIDRKLVVSGSTRLTVDATSTRISGQLRADEGRIDFSQSDAPSLSDDVDVQRGDTAGAPRPATGGTEGDATSVPRSLVLDLRAQLGENFRLVGRGLATRLTGELHVTSPANRLAVSGDIRSVDGTYAAYAQKLTVDRGVITFTGTPDNPRLDIRAVRPDLEDRIVGVAITGTAQNPRIRLFSEPELTDTEKLSWLVLGRAPDGLGRTDLAVLQRAAFALLTGEDSSPSLVERLGLDQLSVRQTDGDTKETVLSLGKQLSRRWYVGYERSLNAATGTWQLIYRLGQRYTLRAQTGSDNALDLIWSWKWGTGDNRTP</sequence>
<evidence type="ECO:0000256" key="4">
    <source>
        <dbReference type="ARBA" id="ARBA00023136"/>
    </source>
</evidence>
<dbReference type="PANTHER" id="PTHR36985">
    <property type="entry name" value="TRANSLOCATION AND ASSEMBLY MODULE SUBUNIT TAMB"/>
    <property type="match status" value="1"/>
</dbReference>
<proteinExistence type="predicted"/>
<dbReference type="RefSeq" id="WP_146219370.1">
    <property type="nucleotide sequence ID" value="NZ_QJJS01000007.1"/>
</dbReference>
<dbReference type="InterPro" id="IPR007452">
    <property type="entry name" value="TamB_C"/>
</dbReference>
<evidence type="ECO:0000313" key="9">
    <source>
        <dbReference type="Proteomes" id="UP000247811"/>
    </source>
</evidence>
<comment type="caution">
    <text evidence="8">The sequence shown here is derived from an EMBL/GenBank/DDBJ whole genome shotgun (WGS) entry which is preliminary data.</text>
</comment>
<feature type="region of interest" description="Disordered" evidence="5">
    <location>
        <begin position="1"/>
        <end position="22"/>
    </location>
</feature>
<accession>A0A318H0K1</accession>
<gene>
    <name evidence="8" type="ORF">C7444_107181</name>
</gene>
<evidence type="ECO:0000256" key="6">
    <source>
        <dbReference type="SAM" id="Phobius"/>
    </source>
</evidence>
<feature type="transmembrane region" description="Helical" evidence="6">
    <location>
        <begin position="28"/>
        <end position="48"/>
    </location>
</feature>
<name>A0A318H0K1_9BURK</name>
<feature type="region of interest" description="Disordered" evidence="5">
    <location>
        <begin position="1186"/>
        <end position="1230"/>
    </location>
</feature>
<feature type="compositionally biased region" description="Pro residues" evidence="5">
    <location>
        <begin position="1"/>
        <end position="12"/>
    </location>
</feature>
<keyword evidence="4 6" id="KW-0472">Membrane</keyword>
<organism evidence="8 9">
    <name type="scientific">Sphaerotilus hippei</name>
    <dbReference type="NCBI Taxonomy" id="744406"/>
    <lineage>
        <taxon>Bacteria</taxon>
        <taxon>Pseudomonadati</taxon>
        <taxon>Pseudomonadota</taxon>
        <taxon>Betaproteobacteria</taxon>
        <taxon>Burkholderiales</taxon>
        <taxon>Sphaerotilaceae</taxon>
        <taxon>Sphaerotilus</taxon>
    </lineage>
</organism>
<dbReference type="GO" id="GO:0005886">
    <property type="term" value="C:plasma membrane"/>
    <property type="evidence" value="ECO:0007669"/>
    <property type="project" value="InterPro"/>
</dbReference>
<reference evidence="8 9" key="1">
    <citation type="submission" date="2018-05" db="EMBL/GenBank/DDBJ databases">
        <title>Genomic Encyclopedia of Type Strains, Phase IV (KMG-IV): sequencing the most valuable type-strain genomes for metagenomic binning, comparative biology and taxonomic classification.</title>
        <authorList>
            <person name="Goeker M."/>
        </authorList>
    </citation>
    <scope>NUCLEOTIDE SEQUENCE [LARGE SCALE GENOMIC DNA]</scope>
    <source>
        <strain evidence="8 9">DSM 566</strain>
    </source>
</reference>
<dbReference type="PANTHER" id="PTHR36985:SF1">
    <property type="entry name" value="TRANSLOCATION AND ASSEMBLY MODULE SUBUNIT TAMB"/>
    <property type="match status" value="1"/>
</dbReference>
<keyword evidence="9" id="KW-1185">Reference proteome</keyword>